<comment type="caution">
    <text evidence="1">The sequence shown here is derived from an EMBL/GenBank/DDBJ whole genome shotgun (WGS) entry which is preliminary data.</text>
</comment>
<evidence type="ECO:0008006" key="3">
    <source>
        <dbReference type="Google" id="ProtNLM"/>
    </source>
</evidence>
<organism evidence="1 2">
    <name type="scientific">Sulfitobacter mediterraneus</name>
    <dbReference type="NCBI Taxonomy" id="83219"/>
    <lineage>
        <taxon>Bacteria</taxon>
        <taxon>Pseudomonadati</taxon>
        <taxon>Pseudomonadota</taxon>
        <taxon>Alphaproteobacteria</taxon>
        <taxon>Rhodobacterales</taxon>
        <taxon>Roseobacteraceae</taxon>
        <taxon>Sulfitobacter</taxon>
    </lineage>
</organism>
<proteinExistence type="predicted"/>
<name>A0A2T6CI25_9RHOB</name>
<accession>A0A2T6CI25</accession>
<dbReference type="Proteomes" id="UP000244092">
    <property type="component" value="Unassembled WGS sequence"/>
</dbReference>
<dbReference type="PROSITE" id="PS51257">
    <property type="entry name" value="PROKAR_LIPOPROTEIN"/>
    <property type="match status" value="1"/>
</dbReference>
<dbReference type="AlphaFoldDB" id="A0A2T6CI25"/>
<dbReference type="OrthoDB" id="7659281at2"/>
<evidence type="ECO:0000313" key="2">
    <source>
        <dbReference type="Proteomes" id="UP000244092"/>
    </source>
</evidence>
<evidence type="ECO:0000313" key="1">
    <source>
        <dbReference type="EMBL" id="PTX75161.1"/>
    </source>
</evidence>
<reference evidence="1 2" key="1">
    <citation type="submission" date="2018-04" db="EMBL/GenBank/DDBJ databases">
        <title>Genomic Encyclopedia of Archaeal and Bacterial Type Strains, Phase II (KMG-II): from individual species to whole genera.</title>
        <authorList>
            <person name="Goeker M."/>
        </authorList>
    </citation>
    <scope>NUCLEOTIDE SEQUENCE [LARGE SCALE GENOMIC DNA]</scope>
    <source>
        <strain evidence="1 2">DSM 12244</strain>
    </source>
</reference>
<dbReference type="EMBL" id="QBKU01000002">
    <property type="protein sequence ID" value="PTX75161.1"/>
    <property type="molecule type" value="Genomic_DNA"/>
</dbReference>
<gene>
    <name evidence="1" type="ORF">C8N31_102266</name>
</gene>
<protein>
    <recommendedName>
        <fullName evidence="3">Lipoprotein</fullName>
    </recommendedName>
</protein>
<sequence length="108" mass="11961">MKIIVPALMVVALLAGCTNKDKLTPFEGFYYRTKVAKVDKQLDVFTVTVRDASQSVEGARQAGEHAAISHCVRFYGTSDIEWTVGPDTPAEELRIVDDRLIFSGRCPQ</sequence>
<dbReference type="RefSeq" id="WP_025048945.1">
    <property type="nucleotide sequence ID" value="NZ_QBKU01000002.1"/>
</dbReference>